<reference evidence="2" key="1">
    <citation type="journal article" date="2017" name="Cell">
        <title>Insights into land plant evolution garnered from the Marchantia polymorpha genome.</title>
        <authorList>
            <person name="Bowman J.L."/>
            <person name="Kohchi T."/>
            <person name="Yamato K.T."/>
            <person name="Jenkins J."/>
            <person name="Shu S."/>
            <person name="Ishizaki K."/>
            <person name="Yamaoka S."/>
            <person name="Nishihama R."/>
            <person name="Nakamura Y."/>
            <person name="Berger F."/>
            <person name="Adam C."/>
            <person name="Aki S.S."/>
            <person name="Althoff F."/>
            <person name="Araki T."/>
            <person name="Arteaga-Vazquez M.A."/>
            <person name="Balasubrmanian S."/>
            <person name="Barry K."/>
            <person name="Bauer D."/>
            <person name="Boehm C.R."/>
            <person name="Briginshaw L."/>
            <person name="Caballero-Perez J."/>
            <person name="Catarino B."/>
            <person name="Chen F."/>
            <person name="Chiyoda S."/>
            <person name="Chovatia M."/>
            <person name="Davies K.M."/>
            <person name="Delmans M."/>
            <person name="Demura T."/>
            <person name="Dierschke T."/>
            <person name="Dolan L."/>
            <person name="Dorantes-Acosta A.E."/>
            <person name="Eklund D.M."/>
            <person name="Florent S.N."/>
            <person name="Flores-Sandoval E."/>
            <person name="Fujiyama A."/>
            <person name="Fukuzawa H."/>
            <person name="Galik B."/>
            <person name="Grimanelli D."/>
            <person name="Grimwood J."/>
            <person name="Grossniklaus U."/>
            <person name="Hamada T."/>
            <person name="Haseloff J."/>
            <person name="Hetherington A.J."/>
            <person name="Higo A."/>
            <person name="Hirakawa Y."/>
            <person name="Hundley H.N."/>
            <person name="Ikeda Y."/>
            <person name="Inoue K."/>
            <person name="Inoue S.I."/>
            <person name="Ishida S."/>
            <person name="Jia Q."/>
            <person name="Kakita M."/>
            <person name="Kanazawa T."/>
            <person name="Kawai Y."/>
            <person name="Kawashima T."/>
            <person name="Kennedy M."/>
            <person name="Kinose K."/>
            <person name="Kinoshita T."/>
            <person name="Kohara Y."/>
            <person name="Koide E."/>
            <person name="Komatsu K."/>
            <person name="Kopischke S."/>
            <person name="Kubo M."/>
            <person name="Kyozuka J."/>
            <person name="Lagercrantz U."/>
            <person name="Lin S.S."/>
            <person name="Lindquist E."/>
            <person name="Lipzen A.M."/>
            <person name="Lu C.W."/>
            <person name="De Luna E."/>
            <person name="Martienssen R.A."/>
            <person name="Minamino N."/>
            <person name="Mizutani M."/>
            <person name="Mizutani M."/>
            <person name="Mochizuki N."/>
            <person name="Monte I."/>
            <person name="Mosher R."/>
            <person name="Nagasaki H."/>
            <person name="Nakagami H."/>
            <person name="Naramoto S."/>
            <person name="Nishitani K."/>
            <person name="Ohtani M."/>
            <person name="Okamoto T."/>
            <person name="Okumura M."/>
            <person name="Phillips J."/>
            <person name="Pollak B."/>
            <person name="Reinders A."/>
            <person name="Rovekamp M."/>
            <person name="Sano R."/>
            <person name="Sawa S."/>
            <person name="Schmid M.W."/>
            <person name="Shirakawa M."/>
            <person name="Solano R."/>
            <person name="Spunde A."/>
            <person name="Suetsugu N."/>
            <person name="Sugano S."/>
            <person name="Sugiyama A."/>
            <person name="Sun R."/>
            <person name="Suzuki Y."/>
            <person name="Takenaka M."/>
            <person name="Takezawa D."/>
            <person name="Tomogane H."/>
            <person name="Tsuzuki M."/>
            <person name="Ueda T."/>
            <person name="Umeda M."/>
            <person name="Ward J.M."/>
            <person name="Watanabe Y."/>
            <person name="Yazaki K."/>
            <person name="Yokoyama R."/>
            <person name="Yoshitake Y."/>
            <person name="Yotsui I."/>
            <person name="Zachgo S."/>
            <person name="Schmutz J."/>
        </authorList>
    </citation>
    <scope>NUCLEOTIDE SEQUENCE [LARGE SCALE GENOMIC DNA]</scope>
    <source>
        <strain evidence="2">Tak-1</strain>
    </source>
</reference>
<keyword evidence="2" id="KW-1185">Reference proteome</keyword>
<dbReference type="EMBL" id="KZ772750">
    <property type="protein sequence ID" value="PTQ34620.1"/>
    <property type="molecule type" value="Genomic_DNA"/>
</dbReference>
<dbReference type="Proteomes" id="UP000244005">
    <property type="component" value="Unassembled WGS sequence"/>
</dbReference>
<protein>
    <submittedName>
        <fullName evidence="1">Uncharacterized protein</fullName>
    </submittedName>
</protein>
<organism evidence="1 2">
    <name type="scientific">Marchantia polymorpha</name>
    <name type="common">Common liverwort</name>
    <name type="synonym">Marchantia aquatica</name>
    <dbReference type="NCBI Taxonomy" id="3197"/>
    <lineage>
        <taxon>Eukaryota</taxon>
        <taxon>Viridiplantae</taxon>
        <taxon>Streptophyta</taxon>
        <taxon>Embryophyta</taxon>
        <taxon>Marchantiophyta</taxon>
        <taxon>Marchantiopsida</taxon>
        <taxon>Marchantiidae</taxon>
        <taxon>Marchantiales</taxon>
        <taxon>Marchantiaceae</taxon>
        <taxon>Marchantia</taxon>
    </lineage>
</organism>
<evidence type="ECO:0000313" key="2">
    <source>
        <dbReference type="Proteomes" id="UP000244005"/>
    </source>
</evidence>
<accession>A0A2R6WL80</accession>
<dbReference type="AlphaFoldDB" id="A0A2R6WL80"/>
<dbReference type="Gramene" id="Mp5g00300.1">
    <property type="protein sequence ID" value="Mp5g00300.1.cds"/>
    <property type="gene ID" value="Mp5g00300"/>
</dbReference>
<name>A0A2R6WL80_MARPO</name>
<gene>
    <name evidence="1" type="ORF">MARPO_0078s0030</name>
</gene>
<sequence>MPPLLAARPKPLQPKAQQIPGHCATAPALQYVVKPERSLECSRPVGARGFTVRCHSPNAFLAPQLGTLLVRIVFRCGLLGTQSSVYSELVRWKVARVIYGRRLSPLHGCSAAVDILRAFSGEVQFSGVESPRLQAETGDLMNWSCGSSCMLKLL</sequence>
<evidence type="ECO:0000313" key="1">
    <source>
        <dbReference type="EMBL" id="PTQ34620.1"/>
    </source>
</evidence>
<proteinExistence type="predicted"/>